<dbReference type="GO" id="GO:0090729">
    <property type="term" value="F:toxin activity"/>
    <property type="evidence" value="ECO:0007669"/>
    <property type="project" value="UniProtKB-KW"/>
</dbReference>
<reference evidence="11" key="1">
    <citation type="submission" date="2018-06" db="EMBL/GenBank/DDBJ databases">
        <title>Aestuariibacter litoralis strain KCTC 52945T.</title>
        <authorList>
            <person name="Li X."/>
            <person name="Salam N."/>
            <person name="Li J.-L."/>
            <person name="Chen Y.-M."/>
            <person name="Yang Z.-W."/>
            <person name="Zhang L.-Y."/>
            <person name="Han M.-X."/>
            <person name="Xiao M."/>
            <person name="Li W.-J."/>
        </authorList>
    </citation>
    <scope>NUCLEOTIDE SEQUENCE [LARGE SCALE GENOMIC DNA]</scope>
    <source>
        <strain evidence="11">KCTC 52945</strain>
    </source>
</reference>
<dbReference type="InterPro" id="IPR002716">
    <property type="entry name" value="PIN_dom"/>
</dbReference>
<evidence type="ECO:0000256" key="2">
    <source>
        <dbReference type="ARBA" id="ARBA00022649"/>
    </source>
</evidence>
<evidence type="ECO:0000259" key="9">
    <source>
        <dbReference type="Pfam" id="PF01850"/>
    </source>
</evidence>
<gene>
    <name evidence="8" type="primary">vapC</name>
    <name evidence="10" type="ORF">DK847_09905</name>
</gene>
<dbReference type="Gene3D" id="3.40.50.1010">
    <property type="entry name" value="5'-nuclease"/>
    <property type="match status" value="1"/>
</dbReference>
<dbReference type="EMBL" id="QKVK01000004">
    <property type="protein sequence ID" value="PZF76778.1"/>
    <property type="molecule type" value="Genomic_DNA"/>
</dbReference>
<dbReference type="InterPro" id="IPR029060">
    <property type="entry name" value="PIN-like_dom_sf"/>
</dbReference>
<keyword evidence="5 8" id="KW-0378">Hydrolase</keyword>
<dbReference type="PANTHER" id="PTHR33653:SF1">
    <property type="entry name" value="RIBONUCLEASE VAPC2"/>
    <property type="match status" value="1"/>
</dbReference>
<evidence type="ECO:0000256" key="8">
    <source>
        <dbReference type="HAMAP-Rule" id="MF_00265"/>
    </source>
</evidence>
<dbReference type="Pfam" id="PF01850">
    <property type="entry name" value="PIN"/>
    <property type="match status" value="1"/>
</dbReference>
<feature type="domain" description="PIN" evidence="9">
    <location>
        <begin position="4"/>
        <end position="125"/>
    </location>
</feature>
<evidence type="ECO:0000256" key="5">
    <source>
        <dbReference type="ARBA" id="ARBA00022801"/>
    </source>
</evidence>
<dbReference type="RefSeq" id="WP_111198240.1">
    <property type="nucleotide sequence ID" value="NZ_QKVK01000004.1"/>
</dbReference>
<organism evidence="10 11">
    <name type="scientific">Aestuariivirga litoralis</name>
    <dbReference type="NCBI Taxonomy" id="2650924"/>
    <lineage>
        <taxon>Bacteria</taxon>
        <taxon>Pseudomonadati</taxon>
        <taxon>Pseudomonadota</taxon>
        <taxon>Alphaproteobacteria</taxon>
        <taxon>Hyphomicrobiales</taxon>
        <taxon>Aestuariivirgaceae</taxon>
        <taxon>Aestuariivirga</taxon>
    </lineage>
</organism>
<evidence type="ECO:0000256" key="3">
    <source>
        <dbReference type="ARBA" id="ARBA00022722"/>
    </source>
</evidence>
<dbReference type="GO" id="GO:0016787">
    <property type="term" value="F:hydrolase activity"/>
    <property type="evidence" value="ECO:0007669"/>
    <property type="project" value="UniProtKB-KW"/>
</dbReference>
<dbReference type="PANTHER" id="PTHR33653">
    <property type="entry name" value="RIBONUCLEASE VAPC2"/>
    <property type="match status" value="1"/>
</dbReference>
<feature type="binding site" evidence="8">
    <location>
        <position position="7"/>
    </location>
    <ligand>
        <name>Mg(2+)</name>
        <dbReference type="ChEBI" id="CHEBI:18420"/>
    </ligand>
</feature>
<keyword evidence="6 8" id="KW-0460">Magnesium</keyword>
<comment type="caution">
    <text evidence="10">The sequence shown here is derived from an EMBL/GenBank/DDBJ whole genome shotgun (WGS) entry which is preliminary data.</text>
</comment>
<proteinExistence type="inferred from homology"/>
<dbReference type="Proteomes" id="UP000248795">
    <property type="component" value="Unassembled WGS sequence"/>
</dbReference>
<dbReference type="EC" id="3.1.-.-" evidence="8"/>
<dbReference type="CDD" id="cd09881">
    <property type="entry name" value="PIN_VapC4-5_FitB-like"/>
    <property type="match status" value="1"/>
</dbReference>
<dbReference type="HAMAP" id="MF_00265">
    <property type="entry name" value="VapC_Nob1"/>
    <property type="match status" value="1"/>
</dbReference>
<keyword evidence="4 8" id="KW-0479">Metal-binding</keyword>
<evidence type="ECO:0000256" key="4">
    <source>
        <dbReference type="ARBA" id="ARBA00022723"/>
    </source>
</evidence>
<accession>A0A2W2B9Q7</accession>
<evidence type="ECO:0000313" key="11">
    <source>
        <dbReference type="Proteomes" id="UP000248795"/>
    </source>
</evidence>
<dbReference type="SUPFAM" id="SSF88723">
    <property type="entry name" value="PIN domain-like"/>
    <property type="match status" value="1"/>
</dbReference>
<keyword evidence="3 8" id="KW-0540">Nuclease</keyword>
<keyword evidence="8" id="KW-0800">Toxin</keyword>
<protein>
    <recommendedName>
        <fullName evidence="8">Ribonuclease VapC</fullName>
        <shortName evidence="8">RNase VapC</shortName>
        <ecNumber evidence="8">3.1.-.-</ecNumber>
    </recommendedName>
    <alternativeName>
        <fullName evidence="8">Toxin VapC</fullName>
    </alternativeName>
</protein>
<comment type="function">
    <text evidence="8">Toxic component of a toxin-antitoxin (TA) system. An RNase.</text>
</comment>
<dbReference type="InterPro" id="IPR050556">
    <property type="entry name" value="Type_II_TA_system_RNase"/>
</dbReference>
<evidence type="ECO:0000313" key="10">
    <source>
        <dbReference type="EMBL" id="PZF76778.1"/>
    </source>
</evidence>
<dbReference type="InterPro" id="IPR022907">
    <property type="entry name" value="VapC_family"/>
</dbReference>
<comment type="similarity">
    <text evidence="7 8">Belongs to the PINc/VapC protein family.</text>
</comment>
<keyword evidence="11" id="KW-1185">Reference proteome</keyword>
<keyword evidence="2 8" id="KW-1277">Toxin-antitoxin system</keyword>
<evidence type="ECO:0000256" key="1">
    <source>
        <dbReference type="ARBA" id="ARBA00001946"/>
    </source>
</evidence>
<evidence type="ECO:0000256" key="7">
    <source>
        <dbReference type="ARBA" id="ARBA00038093"/>
    </source>
</evidence>
<comment type="cofactor">
    <cofactor evidence="1 8">
        <name>Mg(2+)</name>
        <dbReference type="ChEBI" id="CHEBI:18420"/>
    </cofactor>
</comment>
<dbReference type="AlphaFoldDB" id="A0A2W2B9Q7"/>
<feature type="binding site" evidence="8">
    <location>
        <position position="98"/>
    </location>
    <ligand>
        <name>Mg(2+)</name>
        <dbReference type="ChEBI" id="CHEBI:18420"/>
    </ligand>
</feature>
<sequence>MLAYLLDTDICIHALKKRNAGLVEAFTAHDGRMAVSDVTLFELYYGAERYDDPAARIAIIEGFAARLDVLPFDSRAAVQAGNIRATLERQGRTIGAYDLMIAAIARSQGLVLVTGNAREFERVEGLRVERWG</sequence>
<name>A0A2W2B9Q7_9HYPH</name>
<dbReference type="GO" id="GO:0000287">
    <property type="term" value="F:magnesium ion binding"/>
    <property type="evidence" value="ECO:0007669"/>
    <property type="project" value="UniProtKB-UniRule"/>
</dbReference>
<evidence type="ECO:0000256" key="6">
    <source>
        <dbReference type="ARBA" id="ARBA00022842"/>
    </source>
</evidence>
<dbReference type="NCBIfam" id="NF010285">
    <property type="entry name" value="PRK13725.1"/>
    <property type="match status" value="1"/>
</dbReference>
<dbReference type="GO" id="GO:0004540">
    <property type="term" value="F:RNA nuclease activity"/>
    <property type="evidence" value="ECO:0007669"/>
    <property type="project" value="InterPro"/>
</dbReference>